<dbReference type="InterPro" id="IPR029063">
    <property type="entry name" value="SAM-dependent_MTases_sf"/>
</dbReference>
<dbReference type="AlphaFoldDB" id="A0A3E0H1N6"/>
<evidence type="ECO:0000313" key="2">
    <source>
        <dbReference type="Proteomes" id="UP000256774"/>
    </source>
</evidence>
<comment type="caution">
    <text evidence="1">The sequence shown here is derived from an EMBL/GenBank/DDBJ whole genome shotgun (WGS) entry which is preliminary data.</text>
</comment>
<accession>A0A3E0H1N6</accession>
<evidence type="ECO:0000313" key="1">
    <source>
        <dbReference type="EMBL" id="REH36963.1"/>
    </source>
</evidence>
<evidence type="ECO:0008006" key="3">
    <source>
        <dbReference type="Google" id="ProtNLM"/>
    </source>
</evidence>
<protein>
    <recommendedName>
        <fullName evidence="3">Methyltransferase family protein</fullName>
    </recommendedName>
</protein>
<dbReference type="OrthoDB" id="9915748at2"/>
<name>A0A3E0H1N6_9GAMM</name>
<dbReference type="Proteomes" id="UP000256774">
    <property type="component" value="Unassembled WGS sequence"/>
</dbReference>
<keyword evidence="2" id="KW-1185">Reference proteome</keyword>
<gene>
    <name evidence="1" type="ORF">DFR26_2104</name>
</gene>
<reference evidence="1 2" key="1">
    <citation type="submission" date="2018-08" db="EMBL/GenBank/DDBJ databases">
        <title>Genomic Encyclopedia of Type Strains, Phase IV (KMG-IV): sequencing the most valuable type-strain genomes for metagenomic binning, comparative biology and taxonomic classification.</title>
        <authorList>
            <person name="Goeker M."/>
        </authorList>
    </citation>
    <scope>NUCLEOTIDE SEQUENCE [LARGE SCALE GENOMIC DNA]</scope>
    <source>
        <strain evidence="1 2">DSM 26022</strain>
    </source>
</reference>
<dbReference type="SUPFAM" id="SSF53335">
    <property type="entry name" value="S-adenosyl-L-methionine-dependent methyltransferases"/>
    <property type="match status" value="1"/>
</dbReference>
<sequence>MKLHQSRTARTPWPPLSEREQQAWRLALPSCHGVSALLVDLPPALRDMPSSRPLHKHVVATADDDCAAAVIDPQAWPFRPQTFDAVLMAWNTATVARQSRVLTEMDSCLADDGRVLMLIPQAHLAQWCRAGMAQAQALGWQLQAQHWGDVRRLSLLPAPLARYWVAPWQRYLPVAQWCVQHWQKTTYRVTPLGEKNTNNRSAWAAAWPSIKHRNTHE</sequence>
<dbReference type="RefSeq" id="WP_147300293.1">
    <property type="nucleotide sequence ID" value="NZ_QUNR01000004.1"/>
</dbReference>
<proteinExistence type="predicted"/>
<organism evidence="1 2">
    <name type="scientific">Paraperlucidibaca baekdonensis</name>
    <dbReference type="NCBI Taxonomy" id="748120"/>
    <lineage>
        <taxon>Bacteria</taxon>
        <taxon>Pseudomonadati</taxon>
        <taxon>Pseudomonadota</taxon>
        <taxon>Gammaproteobacteria</taxon>
        <taxon>Moraxellales</taxon>
        <taxon>Moraxellaceae</taxon>
        <taxon>Paraperlucidibaca</taxon>
    </lineage>
</organism>
<dbReference type="Gene3D" id="3.40.50.150">
    <property type="entry name" value="Vaccinia Virus protein VP39"/>
    <property type="match status" value="1"/>
</dbReference>
<dbReference type="EMBL" id="QUNR01000004">
    <property type="protein sequence ID" value="REH36963.1"/>
    <property type="molecule type" value="Genomic_DNA"/>
</dbReference>